<comment type="function">
    <text evidence="8">Part of the spliceosome which catalyzes two sequential transesterification reactions, first the excision of the non-coding intron from pre-mRNA and then the ligation of the coding exons to form the mature mRNA. Plays a role in stabilizing the structure of the spliceosome catalytic core and docking of the branch helix into the active site, producing 5'-exon and lariat intron-3'-intermediates.</text>
</comment>
<accession>K8F9Z7</accession>
<evidence type="ECO:0000313" key="11">
    <source>
        <dbReference type="Proteomes" id="UP000198341"/>
    </source>
</evidence>
<reference evidence="10 11" key="1">
    <citation type="submission" date="2011-10" db="EMBL/GenBank/DDBJ databases">
        <authorList>
            <person name="Genoscope - CEA"/>
        </authorList>
    </citation>
    <scope>NUCLEOTIDE SEQUENCE [LARGE SCALE GENOMIC DNA]</scope>
    <source>
        <strain evidence="10 11">RCC 1105</strain>
    </source>
</reference>
<keyword evidence="2" id="KW-0507">mRNA processing</keyword>
<dbReference type="GO" id="GO:0071006">
    <property type="term" value="C:U2-type catalytic step 1 spliceosome"/>
    <property type="evidence" value="ECO:0007669"/>
    <property type="project" value="UniProtKB-UniRule"/>
</dbReference>
<organism evidence="10 11">
    <name type="scientific">Bathycoccus prasinos</name>
    <dbReference type="NCBI Taxonomy" id="41875"/>
    <lineage>
        <taxon>Eukaryota</taxon>
        <taxon>Viridiplantae</taxon>
        <taxon>Chlorophyta</taxon>
        <taxon>Mamiellophyceae</taxon>
        <taxon>Mamiellales</taxon>
        <taxon>Bathycoccaceae</taxon>
        <taxon>Bathycoccus</taxon>
    </lineage>
</organism>
<dbReference type="RefSeq" id="XP_007510068.1">
    <property type="nucleotide sequence ID" value="XM_007510006.1"/>
</dbReference>
<feature type="region of interest" description="Disordered" evidence="9">
    <location>
        <begin position="203"/>
        <end position="287"/>
    </location>
</feature>
<keyword evidence="5 8" id="KW-0862">Zinc</keyword>
<evidence type="ECO:0000256" key="3">
    <source>
        <dbReference type="ARBA" id="ARBA00022723"/>
    </source>
</evidence>
<dbReference type="AlphaFoldDB" id="K8F9Z7"/>
<keyword evidence="3 8" id="KW-0479">Metal-binding</keyword>
<keyword evidence="6" id="KW-0508">mRNA splicing</keyword>
<dbReference type="InterPro" id="IPR043701">
    <property type="entry name" value="Yju2"/>
</dbReference>
<evidence type="ECO:0000256" key="9">
    <source>
        <dbReference type="SAM" id="MobiDB-lite"/>
    </source>
</evidence>
<dbReference type="Proteomes" id="UP000198341">
    <property type="component" value="Chromosome 11"/>
</dbReference>
<evidence type="ECO:0000256" key="7">
    <source>
        <dbReference type="ARBA" id="ARBA00023242"/>
    </source>
</evidence>
<feature type="binding site" evidence="8">
    <location>
        <position position="46"/>
    </location>
    <ligand>
        <name>Zn(2+)</name>
        <dbReference type="ChEBI" id="CHEBI:29105"/>
    </ligand>
</feature>
<dbReference type="GO" id="GO:0046872">
    <property type="term" value="F:metal ion binding"/>
    <property type="evidence" value="ECO:0007669"/>
    <property type="project" value="UniProtKB-KW"/>
</dbReference>
<proteinExistence type="inferred from homology"/>
<comment type="similarity">
    <text evidence="8">Belongs to the CWC16 family. YJU2 subfamily.</text>
</comment>
<comment type="subcellular location">
    <subcellularLocation>
        <location evidence="1 8">Nucleus</location>
    </subcellularLocation>
</comment>
<dbReference type="KEGG" id="bpg:Bathy11g01500"/>
<feature type="binding site" evidence="8">
    <location>
        <position position="83"/>
    </location>
    <ligand>
        <name>Zn(2+)</name>
        <dbReference type="ChEBI" id="CHEBI:29105"/>
    </ligand>
</feature>
<feature type="compositionally biased region" description="Basic and acidic residues" evidence="9">
    <location>
        <begin position="132"/>
        <end position="170"/>
    </location>
</feature>
<feature type="compositionally biased region" description="Basic and acidic residues" evidence="9">
    <location>
        <begin position="203"/>
        <end position="249"/>
    </location>
</feature>
<evidence type="ECO:0000256" key="1">
    <source>
        <dbReference type="ARBA" id="ARBA00004123"/>
    </source>
</evidence>
<dbReference type="GeneID" id="19012830"/>
<evidence type="ECO:0000256" key="2">
    <source>
        <dbReference type="ARBA" id="ARBA00022664"/>
    </source>
</evidence>
<dbReference type="PANTHER" id="PTHR12111">
    <property type="entry name" value="SPLICING FACTOR YJU2"/>
    <property type="match status" value="1"/>
</dbReference>
<comment type="subunit">
    <text evidence="8">Component of the spliceosome. Present in the activated B complex, the catalytically activated B* complex which catalyzes the branching, the catalytic step 1 C complex catalyzing the exon ligation, and the postcatalytic P complex containing the ligated exons (mRNA) and the excised lariat intron.</text>
</comment>
<dbReference type="eggNOG" id="KOG2989">
    <property type="taxonomic scope" value="Eukaryota"/>
</dbReference>
<evidence type="ECO:0000313" key="10">
    <source>
        <dbReference type="EMBL" id="CCO18413.1"/>
    </source>
</evidence>
<evidence type="ECO:0000256" key="4">
    <source>
        <dbReference type="ARBA" id="ARBA00022728"/>
    </source>
</evidence>
<name>K8F9Z7_9CHLO</name>
<feature type="region of interest" description="Disordered" evidence="9">
    <location>
        <begin position="327"/>
        <end position="358"/>
    </location>
</feature>
<keyword evidence="7 8" id="KW-0539">Nucleus</keyword>
<evidence type="ECO:0000256" key="8">
    <source>
        <dbReference type="HAMAP-Rule" id="MF_03226"/>
    </source>
</evidence>
<keyword evidence="4 8" id="KW-0747">Spliceosome</keyword>
<protein>
    <recommendedName>
        <fullName evidence="8">Splicing factor YJU2</fullName>
    </recommendedName>
</protein>
<dbReference type="Pfam" id="PF04502">
    <property type="entry name" value="Saf4_Yju2"/>
    <property type="match status" value="2"/>
</dbReference>
<feature type="compositionally biased region" description="Basic and acidic residues" evidence="9">
    <location>
        <begin position="257"/>
        <end position="270"/>
    </location>
</feature>
<dbReference type="HAMAP" id="MF_03226">
    <property type="entry name" value="YJU2"/>
    <property type="match status" value="1"/>
</dbReference>
<feature type="binding site" evidence="8">
    <location>
        <position position="43"/>
    </location>
    <ligand>
        <name>Zn(2+)</name>
        <dbReference type="ChEBI" id="CHEBI:29105"/>
    </ligand>
</feature>
<feature type="binding site" evidence="8">
    <location>
        <position position="80"/>
    </location>
    <ligand>
        <name>Zn(2+)</name>
        <dbReference type="ChEBI" id="CHEBI:29105"/>
    </ligand>
</feature>
<feature type="region of interest" description="Disordered" evidence="9">
    <location>
        <begin position="130"/>
        <end position="170"/>
    </location>
</feature>
<dbReference type="PANTHER" id="PTHR12111:SF1">
    <property type="entry name" value="SPLICING FACTOR YJU2"/>
    <property type="match status" value="1"/>
</dbReference>
<dbReference type="STRING" id="41875.K8F9Z7"/>
<dbReference type="OrthoDB" id="674963at2759"/>
<keyword evidence="11" id="KW-1185">Reference proteome</keyword>
<evidence type="ECO:0000256" key="6">
    <source>
        <dbReference type="ARBA" id="ARBA00023187"/>
    </source>
</evidence>
<dbReference type="EMBL" id="FO082268">
    <property type="protein sequence ID" value="CCO18413.1"/>
    <property type="molecule type" value="Genomic_DNA"/>
</dbReference>
<dbReference type="InterPro" id="IPR007590">
    <property type="entry name" value="Saf4/Yju2"/>
</dbReference>
<dbReference type="GO" id="GO:0000349">
    <property type="term" value="P:generation of catalytic spliceosome for first transesterification step"/>
    <property type="evidence" value="ECO:0007669"/>
    <property type="project" value="UniProtKB-UniRule"/>
</dbReference>
<sequence length="358" mass="41116">MGERKVLNKYIPPDFDPAKVPRGKRPADGQIKVRMMLPMSICCQTCGNFISKGTKFNSRKEDAKGETYLGLRIFRFYFRCPRCSGEIAMKTDPERSDYVGTSDAFAFECRLNGVSLESARERIESGASRNYEPWKGEETANELKERERQEAEEGDEMKKLENKTKASKREMDLNAALDEMKSLSARHARMDFDGVVANVAKMGEREREKREMEEEMRAKKMYEMAVKESKAREEKKQQQKQRERGEDARTNTNNDTKSADDKGEHKKLEDIYSEDEEEKEARDAEEARLRRRKIIEDVGEEHGTKKTFEKETTKTKKKLAIQRVVATSADANVEKEEPKAPVVPPSALLAQHYSSSSE</sequence>
<gene>
    <name evidence="10" type="ordered locus">Bathy11g01500</name>
</gene>
<evidence type="ECO:0000256" key="5">
    <source>
        <dbReference type="ARBA" id="ARBA00022833"/>
    </source>
</evidence>